<dbReference type="Pfam" id="PF13565">
    <property type="entry name" value="HTH_32"/>
    <property type="match status" value="1"/>
</dbReference>
<dbReference type="SUPFAM" id="SSF48295">
    <property type="entry name" value="TrpR-like"/>
    <property type="match status" value="1"/>
</dbReference>
<proteinExistence type="predicted"/>
<dbReference type="InterPro" id="IPR036388">
    <property type="entry name" value="WH-like_DNA-bd_sf"/>
</dbReference>
<evidence type="ECO:0008006" key="2">
    <source>
        <dbReference type="Google" id="ProtNLM"/>
    </source>
</evidence>
<protein>
    <recommendedName>
        <fullName evidence="2">DNA-binding domain-containing protein</fullName>
    </recommendedName>
</protein>
<accession>A0A0F9BZV9</accession>
<reference evidence="1" key="1">
    <citation type="journal article" date="2015" name="Nature">
        <title>Complex archaea that bridge the gap between prokaryotes and eukaryotes.</title>
        <authorList>
            <person name="Spang A."/>
            <person name="Saw J.H."/>
            <person name="Jorgensen S.L."/>
            <person name="Zaremba-Niedzwiedzka K."/>
            <person name="Martijn J."/>
            <person name="Lind A.E."/>
            <person name="van Eijk R."/>
            <person name="Schleper C."/>
            <person name="Guy L."/>
            <person name="Ettema T.J."/>
        </authorList>
    </citation>
    <scope>NUCLEOTIDE SEQUENCE</scope>
</reference>
<comment type="caution">
    <text evidence="1">The sequence shown here is derived from an EMBL/GenBank/DDBJ whole genome shotgun (WGS) entry which is preliminary data.</text>
</comment>
<evidence type="ECO:0000313" key="1">
    <source>
        <dbReference type="EMBL" id="KKL19497.1"/>
    </source>
</evidence>
<dbReference type="EMBL" id="LAZR01038467">
    <property type="protein sequence ID" value="KKL19497.1"/>
    <property type="molecule type" value="Genomic_DNA"/>
</dbReference>
<gene>
    <name evidence="1" type="ORF">LCGC14_2464850</name>
</gene>
<dbReference type="InterPro" id="IPR010921">
    <property type="entry name" value="Trp_repressor/repl_initiator"/>
</dbReference>
<sequence>MRISQAEKMEIIRIVENSPIGAKRTLKELDINRSTFYNWYGKYLKDGYDGLADKKPNRKNFWNRIPQKIREQVVDVSLDMPEKSPREIAMFYTDHYHYHIS</sequence>
<dbReference type="Gene3D" id="1.10.10.10">
    <property type="entry name" value="Winged helix-like DNA-binding domain superfamily/Winged helix DNA-binding domain"/>
    <property type="match status" value="1"/>
</dbReference>
<feature type="non-terminal residue" evidence="1">
    <location>
        <position position="101"/>
    </location>
</feature>
<dbReference type="GO" id="GO:0043565">
    <property type="term" value="F:sequence-specific DNA binding"/>
    <property type="evidence" value="ECO:0007669"/>
    <property type="project" value="InterPro"/>
</dbReference>
<organism evidence="1">
    <name type="scientific">marine sediment metagenome</name>
    <dbReference type="NCBI Taxonomy" id="412755"/>
    <lineage>
        <taxon>unclassified sequences</taxon>
        <taxon>metagenomes</taxon>
        <taxon>ecological metagenomes</taxon>
    </lineage>
</organism>
<dbReference type="AlphaFoldDB" id="A0A0F9BZV9"/>
<name>A0A0F9BZV9_9ZZZZ</name>